<dbReference type="Proteomes" id="UP000199585">
    <property type="component" value="Unassembled WGS sequence"/>
</dbReference>
<gene>
    <name evidence="2" type="ORF">SAMN04488003_13710</name>
</gene>
<sequence length="217" mass="23515">MTQIQLTDTQSIILSTACGRVDGMVFPITAKLKGGAVGNVCKSLLKHALLEEVAATDLNTVWRHDEERGSITLRATPLAYSTLGITDDPTPASSTQIMTEPPHRRTGTKQDTLIAMLRAPAGATIAEIVEATGWLSHTVRGSMSGALKKKLGLTITSENEAQIERSLALTLAHSASDRSNPLAASQQEKRPFVECRGWDSRSPSRKSFYSEMQLLRV</sequence>
<dbReference type="RefSeq" id="WP_089905654.1">
    <property type="nucleotide sequence ID" value="NZ_FOCI01000037.1"/>
</dbReference>
<evidence type="ECO:0008006" key="4">
    <source>
        <dbReference type="Google" id="ProtNLM"/>
    </source>
</evidence>
<accession>A0A1H8JFV4</accession>
<keyword evidence="3" id="KW-1185">Reference proteome</keyword>
<organism evidence="2 3">
    <name type="scientific">Loktanella fryxellensis</name>
    <dbReference type="NCBI Taxonomy" id="245187"/>
    <lineage>
        <taxon>Bacteria</taxon>
        <taxon>Pseudomonadati</taxon>
        <taxon>Pseudomonadota</taxon>
        <taxon>Alphaproteobacteria</taxon>
        <taxon>Rhodobacterales</taxon>
        <taxon>Roseobacteraceae</taxon>
        <taxon>Loktanella</taxon>
    </lineage>
</organism>
<protein>
    <recommendedName>
        <fullName evidence="4">DUF3489 domain-containing protein</fullName>
    </recommendedName>
</protein>
<evidence type="ECO:0000313" key="3">
    <source>
        <dbReference type="Proteomes" id="UP000199585"/>
    </source>
</evidence>
<evidence type="ECO:0000256" key="1">
    <source>
        <dbReference type="SAM" id="MobiDB-lite"/>
    </source>
</evidence>
<evidence type="ECO:0000313" key="2">
    <source>
        <dbReference type="EMBL" id="SEN79600.1"/>
    </source>
</evidence>
<reference evidence="2 3" key="1">
    <citation type="submission" date="2016-10" db="EMBL/GenBank/DDBJ databases">
        <authorList>
            <person name="de Groot N.N."/>
        </authorList>
    </citation>
    <scope>NUCLEOTIDE SEQUENCE [LARGE SCALE GENOMIC DNA]</scope>
    <source>
        <strain evidence="2 3">DSM 16213</strain>
    </source>
</reference>
<dbReference type="EMBL" id="FOCI01000037">
    <property type="protein sequence ID" value="SEN79600.1"/>
    <property type="molecule type" value="Genomic_DNA"/>
</dbReference>
<dbReference type="AlphaFoldDB" id="A0A1H8JFV4"/>
<feature type="region of interest" description="Disordered" evidence="1">
    <location>
        <begin position="89"/>
        <end position="108"/>
    </location>
</feature>
<dbReference type="Pfam" id="PF11994">
    <property type="entry name" value="DUF3489"/>
    <property type="match status" value="1"/>
</dbReference>
<name>A0A1H8JFV4_9RHOB</name>
<proteinExistence type="predicted"/>
<dbReference type="InterPro" id="IPR021880">
    <property type="entry name" value="DUF3489"/>
</dbReference>
<dbReference type="STRING" id="245187.SAMN04488003_13710"/>
<dbReference type="OrthoDB" id="7206991at2"/>